<comment type="similarity">
    <text evidence="1 8">Belongs to the cytidylate kinase family. Type 1 subfamily.</text>
</comment>
<name>A0A8J6I2I6_9FIRM</name>
<dbReference type="InterPro" id="IPR027417">
    <property type="entry name" value="P-loop_NTPase"/>
</dbReference>
<dbReference type="GO" id="GO:0006220">
    <property type="term" value="P:pyrimidine nucleotide metabolic process"/>
    <property type="evidence" value="ECO:0007669"/>
    <property type="project" value="UniProtKB-UniRule"/>
</dbReference>
<dbReference type="InterPro" id="IPR011994">
    <property type="entry name" value="Cytidylate_kinase_dom"/>
</dbReference>
<comment type="caution">
    <text evidence="10">The sequence shown here is derived from an EMBL/GenBank/DDBJ whole genome shotgun (WGS) entry which is preliminary data.</text>
</comment>
<dbReference type="GO" id="GO:0005829">
    <property type="term" value="C:cytosol"/>
    <property type="evidence" value="ECO:0007669"/>
    <property type="project" value="TreeGrafter"/>
</dbReference>
<comment type="subcellular location">
    <subcellularLocation>
        <location evidence="8">Cytoplasm</location>
    </subcellularLocation>
</comment>
<evidence type="ECO:0000256" key="4">
    <source>
        <dbReference type="ARBA" id="ARBA00022777"/>
    </source>
</evidence>
<feature type="binding site" evidence="8">
    <location>
        <begin position="18"/>
        <end position="26"/>
    </location>
    <ligand>
        <name>ATP</name>
        <dbReference type="ChEBI" id="CHEBI:30616"/>
    </ligand>
</feature>
<keyword evidence="4 8" id="KW-0418">Kinase</keyword>
<evidence type="ECO:0000256" key="1">
    <source>
        <dbReference type="ARBA" id="ARBA00009427"/>
    </source>
</evidence>
<sequence>MVKQQPKEIGKITIAIDGPAGSGKSTVAKRVADALGILYLDTGAMYRAVTLKALRAGLALDDEAALAKLAAATALEFKQTADGSYHLFMDGEDVSAQIRTAPVTKAVSAVSAVAGVREVLVKQQQRIGRQGGVVMDGRDIGTVVLPHADLKIFLTASLRERAYRRWLELQAKGDTVTIDEVEEDLKRRDAFDSGRSVAPLRPAPDSVTLDTTALSIEEVVERILALASSSFCTMQEG</sequence>
<dbReference type="Pfam" id="PF02224">
    <property type="entry name" value="Cytidylate_kin"/>
    <property type="match status" value="1"/>
</dbReference>
<gene>
    <name evidence="8" type="primary">cmk</name>
    <name evidence="10" type="ORF">G5B42_08145</name>
</gene>
<proteinExistence type="inferred from homology"/>
<dbReference type="PANTHER" id="PTHR21299:SF2">
    <property type="entry name" value="CYTIDYLATE KINASE"/>
    <property type="match status" value="1"/>
</dbReference>
<comment type="catalytic activity">
    <reaction evidence="7 8">
        <text>CMP + ATP = CDP + ADP</text>
        <dbReference type="Rhea" id="RHEA:11600"/>
        <dbReference type="ChEBI" id="CHEBI:30616"/>
        <dbReference type="ChEBI" id="CHEBI:58069"/>
        <dbReference type="ChEBI" id="CHEBI:60377"/>
        <dbReference type="ChEBI" id="CHEBI:456216"/>
        <dbReference type="EC" id="2.7.4.25"/>
    </reaction>
</comment>
<keyword evidence="5 8" id="KW-0067">ATP-binding</keyword>
<dbReference type="GO" id="GO:0036431">
    <property type="term" value="F:dCMP kinase activity"/>
    <property type="evidence" value="ECO:0007669"/>
    <property type="project" value="InterPro"/>
</dbReference>
<protein>
    <recommendedName>
        <fullName evidence="8">Cytidylate kinase</fullName>
        <shortName evidence="8">CK</shortName>
        <ecNumber evidence="8">2.7.4.25</ecNumber>
    </recommendedName>
    <alternativeName>
        <fullName evidence="8">Cytidine monophosphate kinase</fullName>
        <shortName evidence="8">CMP kinase</shortName>
    </alternativeName>
</protein>
<comment type="catalytic activity">
    <reaction evidence="6 8">
        <text>dCMP + ATP = dCDP + ADP</text>
        <dbReference type="Rhea" id="RHEA:25094"/>
        <dbReference type="ChEBI" id="CHEBI:30616"/>
        <dbReference type="ChEBI" id="CHEBI:57566"/>
        <dbReference type="ChEBI" id="CHEBI:58593"/>
        <dbReference type="ChEBI" id="CHEBI:456216"/>
        <dbReference type="EC" id="2.7.4.25"/>
    </reaction>
</comment>
<evidence type="ECO:0000256" key="5">
    <source>
        <dbReference type="ARBA" id="ARBA00022840"/>
    </source>
</evidence>
<evidence type="ECO:0000256" key="3">
    <source>
        <dbReference type="ARBA" id="ARBA00022741"/>
    </source>
</evidence>
<evidence type="ECO:0000313" key="11">
    <source>
        <dbReference type="Proteomes" id="UP000657177"/>
    </source>
</evidence>
<evidence type="ECO:0000256" key="2">
    <source>
        <dbReference type="ARBA" id="ARBA00022679"/>
    </source>
</evidence>
<dbReference type="Gene3D" id="3.40.50.300">
    <property type="entry name" value="P-loop containing nucleotide triphosphate hydrolases"/>
    <property type="match status" value="1"/>
</dbReference>
<evidence type="ECO:0000313" key="10">
    <source>
        <dbReference type="EMBL" id="MBA2133509.1"/>
    </source>
</evidence>
<accession>A0A8J6I2I6</accession>
<keyword evidence="11" id="KW-1185">Reference proteome</keyword>
<feature type="domain" description="Cytidylate kinase" evidence="9">
    <location>
        <begin position="14"/>
        <end position="227"/>
    </location>
</feature>
<keyword evidence="2 8" id="KW-0808">Transferase</keyword>
<dbReference type="PANTHER" id="PTHR21299">
    <property type="entry name" value="CYTIDYLATE KINASE/PANTOATE-BETA-ALANINE LIGASE"/>
    <property type="match status" value="1"/>
</dbReference>
<reference evidence="10" key="1">
    <citation type="submission" date="2020-06" db="EMBL/GenBank/DDBJ databases">
        <title>Novel chitinolytic bacterium.</title>
        <authorList>
            <person name="Ungkulpasvich U."/>
            <person name="Kosugi A."/>
            <person name="Uke A."/>
        </authorList>
    </citation>
    <scope>NUCLEOTIDE SEQUENCE</scope>
    <source>
        <strain evidence="10">UUS1-1</strain>
    </source>
</reference>
<evidence type="ECO:0000256" key="7">
    <source>
        <dbReference type="ARBA" id="ARBA00048478"/>
    </source>
</evidence>
<dbReference type="CDD" id="cd02020">
    <property type="entry name" value="CMPK"/>
    <property type="match status" value="1"/>
</dbReference>
<organism evidence="10 11">
    <name type="scientific">Capillibacterium thermochitinicola</name>
    <dbReference type="NCBI Taxonomy" id="2699427"/>
    <lineage>
        <taxon>Bacteria</taxon>
        <taxon>Bacillati</taxon>
        <taxon>Bacillota</taxon>
        <taxon>Capillibacterium</taxon>
    </lineage>
</organism>
<dbReference type="GO" id="GO:0015949">
    <property type="term" value="P:nucleobase-containing small molecule interconversion"/>
    <property type="evidence" value="ECO:0007669"/>
    <property type="project" value="TreeGrafter"/>
</dbReference>
<dbReference type="InterPro" id="IPR003136">
    <property type="entry name" value="Cytidylate_kin"/>
</dbReference>
<dbReference type="EMBL" id="JAAKDE010000015">
    <property type="protein sequence ID" value="MBA2133509.1"/>
    <property type="molecule type" value="Genomic_DNA"/>
</dbReference>
<dbReference type="NCBIfam" id="TIGR00017">
    <property type="entry name" value="cmk"/>
    <property type="match status" value="1"/>
</dbReference>
<evidence type="ECO:0000259" key="9">
    <source>
        <dbReference type="Pfam" id="PF02224"/>
    </source>
</evidence>
<dbReference type="EC" id="2.7.4.25" evidence="8"/>
<evidence type="ECO:0000256" key="8">
    <source>
        <dbReference type="HAMAP-Rule" id="MF_00238"/>
    </source>
</evidence>
<dbReference type="HAMAP" id="MF_00238">
    <property type="entry name" value="Cytidyl_kinase_type1"/>
    <property type="match status" value="1"/>
</dbReference>
<dbReference type="Proteomes" id="UP000657177">
    <property type="component" value="Unassembled WGS sequence"/>
</dbReference>
<keyword evidence="8" id="KW-0963">Cytoplasm</keyword>
<dbReference type="AlphaFoldDB" id="A0A8J6I2I6"/>
<dbReference type="GO" id="GO:0005524">
    <property type="term" value="F:ATP binding"/>
    <property type="evidence" value="ECO:0007669"/>
    <property type="project" value="UniProtKB-UniRule"/>
</dbReference>
<dbReference type="SUPFAM" id="SSF52540">
    <property type="entry name" value="P-loop containing nucleoside triphosphate hydrolases"/>
    <property type="match status" value="1"/>
</dbReference>
<evidence type="ECO:0000256" key="6">
    <source>
        <dbReference type="ARBA" id="ARBA00047615"/>
    </source>
</evidence>
<keyword evidence="3 8" id="KW-0547">Nucleotide-binding</keyword>